<dbReference type="PRINTS" id="PR00080">
    <property type="entry name" value="SDRFAMILY"/>
</dbReference>
<comment type="caution">
    <text evidence="4">The sequence shown here is derived from an EMBL/GenBank/DDBJ whole genome shotgun (WGS) entry which is preliminary data.</text>
</comment>
<evidence type="ECO:0000313" key="4">
    <source>
        <dbReference type="EMBL" id="GAC33642.1"/>
    </source>
</evidence>
<evidence type="ECO:0000256" key="3">
    <source>
        <dbReference type="RuleBase" id="RU000363"/>
    </source>
</evidence>
<dbReference type="EMBL" id="BAER01000067">
    <property type="protein sequence ID" value="GAC33642.1"/>
    <property type="molecule type" value="Genomic_DNA"/>
</dbReference>
<evidence type="ECO:0000256" key="2">
    <source>
        <dbReference type="ARBA" id="ARBA00023002"/>
    </source>
</evidence>
<dbReference type="RefSeq" id="WP_007105418.1">
    <property type="nucleotide sequence ID" value="NZ_BAER01000067.1"/>
</dbReference>
<dbReference type="InterPro" id="IPR002347">
    <property type="entry name" value="SDR_fam"/>
</dbReference>
<dbReference type="InterPro" id="IPR020904">
    <property type="entry name" value="Sc_DH/Rdtase_CS"/>
</dbReference>
<reference evidence="5" key="1">
    <citation type="journal article" date="2014" name="Environ. Microbiol.">
        <title>Comparative genomics of the marine bacterial genus Glaciecola reveals the high degree of genomic diversity and genomic characteristic for cold adaptation.</title>
        <authorList>
            <person name="Qin Q.L."/>
            <person name="Xie B.B."/>
            <person name="Yu Y."/>
            <person name="Shu Y.L."/>
            <person name="Rong J.C."/>
            <person name="Zhang Y.J."/>
            <person name="Zhao D.L."/>
            <person name="Chen X.L."/>
            <person name="Zhang X.Y."/>
            <person name="Chen B."/>
            <person name="Zhou B.C."/>
            <person name="Zhang Y.Z."/>
        </authorList>
    </citation>
    <scope>NUCLEOTIDE SEQUENCE [LARGE SCALE GENOMIC DNA]</scope>
    <source>
        <strain evidence="5">LMG 21857</strain>
    </source>
</reference>
<name>K6ZTN5_9ALTE</name>
<gene>
    <name evidence="4" type="ORF">GPLA_2748</name>
</gene>
<dbReference type="PANTHER" id="PTHR24320:SF148">
    <property type="entry name" value="NAD(P)-BINDING ROSSMANN-FOLD SUPERFAMILY PROTEIN"/>
    <property type="match status" value="1"/>
</dbReference>
<dbReference type="Pfam" id="PF00106">
    <property type="entry name" value="adh_short"/>
    <property type="match status" value="1"/>
</dbReference>
<evidence type="ECO:0000313" key="5">
    <source>
        <dbReference type="Proteomes" id="UP000006322"/>
    </source>
</evidence>
<keyword evidence="5" id="KW-1185">Reference proteome</keyword>
<dbReference type="AlphaFoldDB" id="K6ZTN5"/>
<sequence>MQKSILVTGATDGIGYETAKMLLSLGHQVLLHGRNSEKLQKVQAELRSATGNENTEIYIADMSSMAEVMVLAAEIQAKHSTLNAVINNAGVFKGPTRITKDALDIRFAVNALAPYVLTQALLPLLGKADRVVNVSSAAQASVSLDALWGREILSDGEAYAQSKLALTMWSRKLGLRMADSGPLIIAVNPKSLLGSKMVKEAFGMAGSDLKVGADILCRAALSEEFLNASGQYFDNDIEKFADPHVDALDEKKAQLVVTAMDQIITKLALDAH</sequence>
<dbReference type="PANTHER" id="PTHR24320">
    <property type="entry name" value="RETINOL DEHYDROGENASE"/>
    <property type="match status" value="1"/>
</dbReference>
<proteinExistence type="inferred from homology"/>
<dbReference type="OrthoDB" id="109589at2"/>
<dbReference type="SUPFAM" id="SSF51735">
    <property type="entry name" value="NAD(P)-binding Rossmann-fold domains"/>
    <property type="match status" value="1"/>
</dbReference>
<dbReference type="STRING" id="1129793.GPLA_2748"/>
<dbReference type="InterPro" id="IPR036291">
    <property type="entry name" value="NAD(P)-bd_dom_sf"/>
</dbReference>
<comment type="similarity">
    <text evidence="1 3">Belongs to the short-chain dehydrogenases/reductases (SDR) family.</text>
</comment>
<dbReference type="Gene3D" id="3.40.50.720">
    <property type="entry name" value="NAD(P)-binding Rossmann-like Domain"/>
    <property type="match status" value="1"/>
</dbReference>
<keyword evidence="2" id="KW-0560">Oxidoreductase</keyword>
<evidence type="ECO:0000256" key="1">
    <source>
        <dbReference type="ARBA" id="ARBA00006484"/>
    </source>
</evidence>
<accession>K6ZTN5</accession>
<protein>
    <submittedName>
        <fullName evidence="4">Short-chain dehydrogenase/reductase SDR</fullName>
    </submittedName>
</protein>
<dbReference type="Proteomes" id="UP000006322">
    <property type="component" value="Unassembled WGS sequence"/>
</dbReference>
<organism evidence="4 5">
    <name type="scientific">Paraglaciecola polaris LMG 21857</name>
    <dbReference type="NCBI Taxonomy" id="1129793"/>
    <lineage>
        <taxon>Bacteria</taxon>
        <taxon>Pseudomonadati</taxon>
        <taxon>Pseudomonadota</taxon>
        <taxon>Gammaproteobacteria</taxon>
        <taxon>Alteromonadales</taxon>
        <taxon>Alteromonadaceae</taxon>
        <taxon>Paraglaciecola</taxon>
    </lineage>
</organism>
<dbReference type="PRINTS" id="PR00081">
    <property type="entry name" value="GDHRDH"/>
</dbReference>
<dbReference type="GO" id="GO:0016491">
    <property type="term" value="F:oxidoreductase activity"/>
    <property type="evidence" value="ECO:0007669"/>
    <property type="project" value="UniProtKB-KW"/>
</dbReference>
<dbReference type="PROSITE" id="PS00061">
    <property type="entry name" value="ADH_SHORT"/>
    <property type="match status" value="1"/>
</dbReference>